<dbReference type="SUPFAM" id="SSF52540">
    <property type="entry name" value="P-loop containing nucleoside triphosphate hydrolases"/>
    <property type="match status" value="1"/>
</dbReference>
<evidence type="ECO:0000256" key="1">
    <source>
        <dbReference type="ARBA" id="ARBA00005417"/>
    </source>
</evidence>
<dbReference type="InterPro" id="IPR052156">
    <property type="entry name" value="BCAA_Transport_ATP-bd_LivF"/>
</dbReference>
<dbReference type="InterPro" id="IPR017871">
    <property type="entry name" value="ABC_transporter-like_CS"/>
</dbReference>
<dbReference type="InterPro" id="IPR027417">
    <property type="entry name" value="P-loop_NTPase"/>
</dbReference>
<comment type="similarity">
    <text evidence="1">Belongs to the ABC transporter superfamily.</text>
</comment>
<dbReference type="PANTHER" id="PTHR43820:SF4">
    <property type="entry name" value="HIGH-AFFINITY BRANCHED-CHAIN AMINO ACID TRANSPORT ATP-BINDING PROTEIN LIVF"/>
    <property type="match status" value="1"/>
</dbReference>
<dbReference type="PROSITE" id="PS50893">
    <property type="entry name" value="ABC_TRANSPORTER_2"/>
    <property type="match status" value="1"/>
</dbReference>
<name>A0A934IFW4_9RHOB</name>
<dbReference type="Gene3D" id="3.40.50.300">
    <property type="entry name" value="P-loop containing nucleotide triphosphate hydrolases"/>
    <property type="match status" value="1"/>
</dbReference>
<evidence type="ECO:0000256" key="3">
    <source>
        <dbReference type="ARBA" id="ARBA00022741"/>
    </source>
</evidence>
<keyword evidence="8" id="KW-1185">Reference proteome</keyword>
<organism evidence="7 8">
    <name type="scientific">Palleronia pontilimi</name>
    <dbReference type="NCBI Taxonomy" id="1964209"/>
    <lineage>
        <taxon>Bacteria</taxon>
        <taxon>Pseudomonadati</taxon>
        <taxon>Pseudomonadota</taxon>
        <taxon>Alphaproteobacteria</taxon>
        <taxon>Rhodobacterales</taxon>
        <taxon>Roseobacteraceae</taxon>
        <taxon>Palleronia</taxon>
    </lineage>
</organism>
<proteinExistence type="inferred from homology"/>
<evidence type="ECO:0000313" key="7">
    <source>
        <dbReference type="EMBL" id="MBJ3762041.1"/>
    </source>
</evidence>
<dbReference type="InterPro" id="IPR003593">
    <property type="entry name" value="AAA+_ATPase"/>
</dbReference>
<dbReference type="PROSITE" id="PS00211">
    <property type="entry name" value="ABC_TRANSPORTER_1"/>
    <property type="match status" value="1"/>
</dbReference>
<comment type="caution">
    <text evidence="7">The sequence shown here is derived from an EMBL/GenBank/DDBJ whole genome shotgun (WGS) entry which is preliminary data.</text>
</comment>
<dbReference type="SMART" id="SM00382">
    <property type="entry name" value="AAA"/>
    <property type="match status" value="1"/>
</dbReference>
<dbReference type="PANTHER" id="PTHR43820">
    <property type="entry name" value="HIGH-AFFINITY BRANCHED-CHAIN AMINO ACID TRANSPORT ATP-BINDING PROTEIN LIVF"/>
    <property type="match status" value="1"/>
</dbReference>
<feature type="domain" description="ABC transporter" evidence="6">
    <location>
        <begin position="2"/>
        <end position="231"/>
    </location>
</feature>
<keyword evidence="3" id="KW-0547">Nucleotide-binding</keyword>
<dbReference type="InterPro" id="IPR003439">
    <property type="entry name" value="ABC_transporter-like_ATP-bd"/>
</dbReference>
<evidence type="ECO:0000256" key="5">
    <source>
        <dbReference type="ARBA" id="ARBA00022970"/>
    </source>
</evidence>
<keyword evidence="4 7" id="KW-0067">ATP-binding</keyword>
<evidence type="ECO:0000256" key="2">
    <source>
        <dbReference type="ARBA" id="ARBA00022448"/>
    </source>
</evidence>
<dbReference type="Pfam" id="PF00005">
    <property type="entry name" value="ABC_tran"/>
    <property type="match status" value="1"/>
</dbReference>
<accession>A0A934IFW4</accession>
<dbReference type="Proteomes" id="UP000642488">
    <property type="component" value="Unassembled WGS sequence"/>
</dbReference>
<dbReference type="GO" id="GO:0015658">
    <property type="term" value="F:branched-chain amino acid transmembrane transporter activity"/>
    <property type="evidence" value="ECO:0007669"/>
    <property type="project" value="TreeGrafter"/>
</dbReference>
<reference evidence="7" key="1">
    <citation type="submission" date="2020-12" db="EMBL/GenBank/DDBJ databases">
        <title>Bacterial taxonomy.</title>
        <authorList>
            <person name="Pan X."/>
        </authorList>
    </citation>
    <scope>NUCLEOTIDE SEQUENCE</scope>
    <source>
        <strain evidence="7">KCTC 52957</strain>
    </source>
</reference>
<gene>
    <name evidence="7" type="ORF">ILP92_04690</name>
</gene>
<dbReference type="AlphaFoldDB" id="A0A934IFW4"/>
<keyword evidence="5" id="KW-0029">Amino-acid transport</keyword>
<dbReference type="GO" id="GO:0015807">
    <property type="term" value="P:L-amino acid transport"/>
    <property type="evidence" value="ECO:0007669"/>
    <property type="project" value="TreeGrafter"/>
</dbReference>
<protein>
    <submittedName>
        <fullName evidence="7">ATP-binding cassette domain-containing protein</fullName>
    </submittedName>
</protein>
<dbReference type="GO" id="GO:0016887">
    <property type="term" value="F:ATP hydrolysis activity"/>
    <property type="evidence" value="ECO:0007669"/>
    <property type="project" value="InterPro"/>
</dbReference>
<evidence type="ECO:0000313" key="8">
    <source>
        <dbReference type="Proteomes" id="UP000642488"/>
    </source>
</evidence>
<evidence type="ECO:0000259" key="6">
    <source>
        <dbReference type="PROSITE" id="PS50893"/>
    </source>
</evidence>
<evidence type="ECO:0000256" key="4">
    <source>
        <dbReference type="ARBA" id="ARBA00022840"/>
    </source>
</evidence>
<sequence>MLAVEALSIRYGRVRALEEVSLTLGHDEVLAVAGLNGAGKSSLVRAICGLSPVAAGRVTFEGRDITGHPLYALDGVALVPEGRVLAPSLTVAETLRLGAGRVRARELDARRTEVLDRFPALGQRLNQRAGTLSGGEATMLALARALMATPRLLLLDEPTLGLSPAAAARVFEMLAALRRDGLGLLVVEQDLHLSLGLADRVLLLRHGRAIGQGPAASMPDARRLEDLLIADTEQEQLIC</sequence>
<dbReference type="RefSeq" id="WP_198915200.1">
    <property type="nucleotide sequence ID" value="NZ_JAEKPD010000002.1"/>
</dbReference>
<keyword evidence="2" id="KW-0813">Transport</keyword>
<dbReference type="GO" id="GO:0005524">
    <property type="term" value="F:ATP binding"/>
    <property type="evidence" value="ECO:0007669"/>
    <property type="project" value="UniProtKB-KW"/>
</dbReference>
<dbReference type="EMBL" id="JAEKPD010000002">
    <property type="protein sequence ID" value="MBJ3762041.1"/>
    <property type="molecule type" value="Genomic_DNA"/>
</dbReference>